<dbReference type="Gene3D" id="3.30.70.270">
    <property type="match status" value="1"/>
</dbReference>
<dbReference type="Proteomes" id="UP001153069">
    <property type="component" value="Unassembled WGS sequence"/>
</dbReference>
<dbReference type="PANTHER" id="PTHR37984">
    <property type="entry name" value="PROTEIN CBG26694"/>
    <property type="match status" value="1"/>
</dbReference>
<dbReference type="PANTHER" id="PTHR37984:SF5">
    <property type="entry name" value="PROTEIN NYNRIN-LIKE"/>
    <property type="match status" value="1"/>
</dbReference>
<gene>
    <name evidence="1" type="ORF">SEMRO_808_G205470.1</name>
</gene>
<sequence length="287" mass="32865">MDPGWGVQGTAFLGYWLAPTTSIRPRKKKIDAILQLETPKDVKELCCFLGDVSFYRDRFPQCHPFLAPLYNLTSTKTNSFAWTTECQHAFDVIKGVLARDSLFVHHNAPFLVFQADARARETQCGAVIVVPKGKKHCRKDLPPRMWLLLQGSALVLGPTRMVSATLPLWLEWSILMRMRRKRMKPWSMDLYQAGIHRINKVAQTRQIQFTHCTDAPMLRPNQSRRKHLDGMTKLCSECQLVDPIMNKRFFADDVQDVQSACNATAAQHWQLKVHLVSHYGVLSLTSF</sequence>
<dbReference type="EMBL" id="CAICTM010000807">
    <property type="protein sequence ID" value="CAB9516809.1"/>
    <property type="molecule type" value="Genomic_DNA"/>
</dbReference>
<protein>
    <submittedName>
        <fullName evidence="1">Retrotransposon protein</fullName>
    </submittedName>
</protein>
<evidence type="ECO:0000313" key="2">
    <source>
        <dbReference type="Proteomes" id="UP001153069"/>
    </source>
</evidence>
<reference evidence="1" key="1">
    <citation type="submission" date="2020-06" db="EMBL/GenBank/DDBJ databases">
        <authorList>
            <consortium name="Plant Systems Biology data submission"/>
        </authorList>
    </citation>
    <scope>NUCLEOTIDE SEQUENCE</scope>
    <source>
        <strain evidence="1">D6</strain>
    </source>
</reference>
<dbReference type="InterPro" id="IPR050951">
    <property type="entry name" value="Retrovirus_Pol_polyprotein"/>
</dbReference>
<proteinExistence type="predicted"/>
<organism evidence="1 2">
    <name type="scientific">Seminavis robusta</name>
    <dbReference type="NCBI Taxonomy" id="568900"/>
    <lineage>
        <taxon>Eukaryota</taxon>
        <taxon>Sar</taxon>
        <taxon>Stramenopiles</taxon>
        <taxon>Ochrophyta</taxon>
        <taxon>Bacillariophyta</taxon>
        <taxon>Bacillariophyceae</taxon>
        <taxon>Bacillariophycidae</taxon>
        <taxon>Naviculales</taxon>
        <taxon>Naviculaceae</taxon>
        <taxon>Seminavis</taxon>
    </lineage>
</organism>
<dbReference type="InterPro" id="IPR043128">
    <property type="entry name" value="Rev_trsase/Diguanyl_cyclase"/>
</dbReference>
<evidence type="ECO:0000313" key="1">
    <source>
        <dbReference type="EMBL" id="CAB9516809.1"/>
    </source>
</evidence>
<dbReference type="AlphaFoldDB" id="A0A9N8ECR8"/>
<name>A0A9N8ECR8_9STRA</name>
<dbReference type="InterPro" id="IPR043502">
    <property type="entry name" value="DNA/RNA_pol_sf"/>
</dbReference>
<dbReference type="OrthoDB" id="427924at2759"/>
<dbReference type="SUPFAM" id="SSF56672">
    <property type="entry name" value="DNA/RNA polymerases"/>
    <property type="match status" value="1"/>
</dbReference>
<keyword evidence="2" id="KW-1185">Reference proteome</keyword>
<accession>A0A9N8ECR8</accession>
<comment type="caution">
    <text evidence="1">The sequence shown here is derived from an EMBL/GenBank/DDBJ whole genome shotgun (WGS) entry which is preliminary data.</text>
</comment>